<dbReference type="InterPro" id="IPR020625">
    <property type="entry name" value="Schiff_base-form_aldolases_AS"/>
</dbReference>
<evidence type="ECO:0000256" key="5">
    <source>
        <dbReference type="PIRSR" id="PIRSR001365-2"/>
    </source>
</evidence>
<keyword evidence="7" id="KW-1185">Reference proteome</keyword>
<dbReference type="PANTHER" id="PTHR42849:SF1">
    <property type="entry name" value="N-ACETYLNEURAMINATE LYASE"/>
    <property type="match status" value="1"/>
</dbReference>
<organism evidence="6 7">
    <name type="scientific">Campylobacter novaezeelandiae</name>
    <dbReference type="NCBI Taxonomy" id="2267891"/>
    <lineage>
        <taxon>Bacteria</taxon>
        <taxon>Pseudomonadati</taxon>
        <taxon>Campylobacterota</taxon>
        <taxon>Epsilonproteobacteria</taxon>
        <taxon>Campylobacterales</taxon>
        <taxon>Campylobacteraceae</taxon>
        <taxon>Campylobacter</taxon>
    </lineage>
</organism>
<evidence type="ECO:0000256" key="1">
    <source>
        <dbReference type="ARBA" id="ARBA00023239"/>
    </source>
</evidence>
<dbReference type="PANTHER" id="PTHR42849">
    <property type="entry name" value="N-ACETYLNEURAMINATE LYASE"/>
    <property type="match status" value="1"/>
</dbReference>
<dbReference type="SMART" id="SM01130">
    <property type="entry name" value="DHDPS"/>
    <property type="match status" value="1"/>
</dbReference>
<keyword evidence="2" id="KW-0704">Schiff base</keyword>
<dbReference type="AlphaFoldDB" id="A0A4Q9JVC4"/>
<dbReference type="CDD" id="cd00408">
    <property type="entry name" value="DHDPS-like"/>
    <property type="match status" value="1"/>
</dbReference>
<feature type="binding site" evidence="5">
    <location>
        <position position="204"/>
    </location>
    <ligand>
        <name>pyruvate</name>
        <dbReference type="ChEBI" id="CHEBI:15361"/>
    </ligand>
</feature>
<comment type="similarity">
    <text evidence="3">Belongs to the DapA family.</text>
</comment>
<dbReference type="RefSeq" id="WP_131163577.1">
    <property type="nucleotide sequence ID" value="NZ_QPGQ01000014.1"/>
</dbReference>
<dbReference type="EMBL" id="QPGR01000005">
    <property type="protein sequence ID" value="TBR81405.1"/>
    <property type="molecule type" value="Genomic_DNA"/>
</dbReference>
<reference evidence="6 7" key="1">
    <citation type="submission" date="2018-07" db="EMBL/GenBank/DDBJ databases">
        <title>Campylobacter zealandensis sp. nov., isolated from birds and water in New Zealand.</title>
        <authorList>
            <person name="Wilkinson D.A."/>
            <person name="Biggs P.J."/>
            <person name="French N.P."/>
            <person name="Midwinter A.C."/>
        </authorList>
    </citation>
    <scope>NUCLEOTIDE SEQUENCE [LARGE SCALE GENOMIC DNA]</scope>
    <source>
        <strain evidence="6 7">B423b</strain>
    </source>
</reference>
<feature type="active site" description="Schiff-base intermediate with substrate" evidence="4">
    <location>
        <position position="162"/>
    </location>
</feature>
<dbReference type="OrthoDB" id="199953at2"/>
<evidence type="ECO:0000256" key="3">
    <source>
        <dbReference type="PIRNR" id="PIRNR001365"/>
    </source>
</evidence>
<keyword evidence="1 3" id="KW-0456">Lyase</keyword>
<sequence length="304" mass="33879">MKSLKGTFPALLTPYNNDGSINEKEFMRYCEFGISKGLDGLFCNGSAGDSQALGIEYQIKLMKLAKEVAKNNVPIITGITSSVYENTYILAQKAYEMGLDALLLAMPYYYKLSEEMLFDYVKNLASKVKLPLYIYNIPLFAPSLSLNLIEKLSKIDNIVGIKDSSGDALLLSHILDVVPSDFDVFVGREEFYAGALFLGAKGSMTSIGGIFPEFMSEIYKSMNEKKYDRALLIQKSLLKAIRFGMSKPFPMGFALFLKARGFEFANFTPHPLSLEAMKDLNLKLDEAKNIIKDMEKETGISVSI</sequence>
<evidence type="ECO:0000256" key="2">
    <source>
        <dbReference type="ARBA" id="ARBA00023270"/>
    </source>
</evidence>
<dbReference type="PRINTS" id="PR00146">
    <property type="entry name" value="DHPICSNTHASE"/>
</dbReference>
<dbReference type="InterPro" id="IPR013785">
    <property type="entry name" value="Aldolase_TIM"/>
</dbReference>
<dbReference type="GO" id="GO:0019262">
    <property type="term" value="P:N-acetylneuraminate catabolic process"/>
    <property type="evidence" value="ECO:0007669"/>
    <property type="project" value="TreeGrafter"/>
</dbReference>
<dbReference type="InterPro" id="IPR002220">
    <property type="entry name" value="DapA-like"/>
</dbReference>
<dbReference type="Proteomes" id="UP000292583">
    <property type="component" value="Unassembled WGS sequence"/>
</dbReference>
<proteinExistence type="inferred from homology"/>
<accession>A0A4Q9JVC4</accession>
<evidence type="ECO:0000313" key="7">
    <source>
        <dbReference type="Proteomes" id="UP000292583"/>
    </source>
</evidence>
<dbReference type="PROSITE" id="PS00666">
    <property type="entry name" value="DHDPS_2"/>
    <property type="match status" value="1"/>
</dbReference>
<dbReference type="PIRSF" id="PIRSF001365">
    <property type="entry name" value="DHDPS"/>
    <property type="match status" value="1"/>
</dbReference>
<comment type="caution">
    <text evidence="6">The sequence shown here is derived from an EMBL/GenBank/DDBJ whole genome shotgun (WGS) entry which is preliminary data.</text>
</comment>
<protein>
    <submittedName>
        <fullName evidence="6">Dihydrodipicolinate synthase family protein</fullName>
    </submittedName>
</protein>
<dbReference type="SUPFAM" id="SSF51569">
    <property type="entry name" value="Aldolase"/>
    <property type="match status" value="1"/>
</dbReference>
<dbReference type="GO" id="GO:0005829">
    <property type="term" value="C:cytosol"/>
    <property type="evidence" value="ECO:0007669"/>
    <property type="project" value="TreeGrafter"/>
</dbReference>
<evidence type="ECO:0000256" key="4">
    <source>
        <dbReference type="PIRSR" id="PIRSR001365-1"/>
    </source>
</evidence>
<dbReference type="GO" id="GO:0008747">
    <property type="term" value="F:N-acetylneuraminate lyase activity"/>
    <property type="evidence" value="ECO:0007669"/>
    <property type="project" value="TreeGrafter"/>
</dbReference>
<dbReference type="Pfam" id="PF00701">
    <property type="entry name" value="DHDPS"/>
    <property type="match status" value="1"/>
</dbReference>
<name>A0A4Q9JVC4_9BACT</name>
<feature type="active site" description="Proton donor/acceptor" evidence="4">
    <location>
        <position position="135"/>
    </location>
</feature>
<evidence type="ECO:0000313" key="6">
    <source>
        <dbReference type="EMBL" id="TBR81405.1"/>
    </source>
</evidence>
<dbReference type="Gene3D" id="3.20.20.70">
    <property type="entry name" value="Aldolase class I"/>
    <property type="match status" value="1"/>
</dbReference>
<gene>
    <name evidence="6" type="ORF">DU473_03435</name>
</gene>